<keyword evidence="4 7" id="KW-0067">ATP-binding</keyword>
<gene>
    <name evidence="7" type="ORF">AY555_11170</name>
</gene>
<evidence type="ECO:0000256" key="2">
    <source>
        <dbReference type="ARBA" id="ARBA00022519"/>
    </source>
</evidence>
<keyword evidence="7" id="KW-0614">Plasmid</keyword>
<proteinExistence type="inferred from homology"/>
<dbReference type="GeneID" id="53317704"/>
<dbReference type="RefSeq" id="WP_066137322.1">
    <property type="nucleotide sequence ID" value="NZ_CP014527.1"/>
</dbReference>
<geneLocation type="plasmid" evidence="7 8">
    <name>unnamed 2</name>
</geneLocation>
<name>A0A143DGS4_9PROT</name>
<keyword evidence="2" id="KW-0472">Membrane</keyword>
<feature type="domain" description="ABC transporter" evidence="6">
    <location>
        <begin position="2"/>
        <end position="220"/>
    </location>
</feature>
<comment type="similarity">
    <text evidence="5">Belongs to the ABC transporter superfamily. Macrolide exporter (TC 3.A.1.122) family.</text>
</comment>
<evidence type="ECO:0000256" key="3">
    <source>
        <dbReference type="ARBA" id="ARBA00022741"/>
    </source>
</evidence>
<dbReference type="CDD" id="cd03255">
    <property type="entry name" value="ABC_MJ0796_LolCDE_FtsE"/>
    <property type="match status" value="1"/>
</dbReference>
<dbReference type="PROSITE" id="PS00211">
    <property type="entry name" value="ABC_TRANSPORTER_1"/>
    <property type="match status" value="1"/>
</dbReference>
<evidence type="ECO:0000256" key="4">
    <source>
        <dbReference type="ARBA" id="ARBA00022840"/>
    </source>
</evidence>
<dbReference type="FunFam" id="3.40.50.300:FF:000032">
    <property type="entry name" value="Export ABC transporter ATP-binding protein"/>
    <property type="match status" value="1"/>
</dbReference>
<dbReference type="Gene3D" id="3.40.50.300">
    <property type="entry name" value="P-loop containing nucleotide triphosphate hydrolases"/>
    <property type="match status" value="1"/>
</dbReference>
<dbReference type="SMART" id="SM00382">
    <property type="entry name" value="AAA"/>
    <property type="match status" value="1"/>
</dbReference>
<dbReference type="GO" id="GO:0098796">
    <property type="term" value="C:membrane protein complex"/>
    <property type="evidence" value="ECO:0007669"/>
    <property type="project" value="UniProtKB-ARBA"/>
</dbReference>
<dbReference type="GO" id="GO:0005524">
    <property type="term" value="F:ATP binding"/>
    <property type="evidence" value="ECO:0007669"/>
    <property type="project" value="UniProtKB-KW"/>
</dbReference>
<dbReference type="PANTHER" id="PTHR42798:SF6">
    <property type="entry name" value="CELL DIVISION ATP-BINDING PROTEIN FTSE"/>
    <property type="match status" value="1"/>
</dbReference>
<dbReference type="InterPro" id="IPR017871">
    <property type="entry name" value="ABC_transporter-like_CS"/>
</dbReference>
<keyword evidence="8" id="KW-1185">Reference proteome</keyword>
<evidence type="ECO:0000256" key="5">
    <source>
        <dbReference type="ARBA" id="ARBA00038388"/>
    </source>
</evidence>
<dbReference type="InterPro" id="IPR027417">
    <property type="entry name" value="P-loop_NTPase"/>
</dbReference>
<dbReference type="EMBL" id="CP014527">
    <property type="protein sequence ID" value="AMW35915.1"/>
    <property type="molecule type" value="Genomic_DNA"/>
</dbReference>
<dbReference type="KEGG" id="hjo:AY555_11170"/>
<dbReference type="AlphaFoldDB" id="A0A143DGS4"/>
<keyword evidence="1" id="KW-0813">Transport</keyword>
<evidence type="ECO:0000256" key="1">
    <source>
        <dbReference type="ARBA" id="ARBA00022448"/>
    </source>
</evidence>
<organism evidence="7 8">
    <name type="scientific">Haematospirillum jordaniae</name>
    <dbReference type="NCBI Taxonomy" id="1549855"/>
    <lineage>
        <taxon>Bacteria</taxon>
        <taxon>Pseudomonadati</taxon>
        <taxon>Pseudomonadota</taxon>
        <taxon>Alphaproteobacteria</taxon>
        <taxon>Rhodospirillales</taxon>
        <taxon>Novispirillaceae</taxon>
        <taxon>Haematospirillum</taxon>
    </lineage>
</organism>
<keyword evidence="2" id="KW-0997">Cell inner membrane</keyword>
<dbReference type="OrthoDB" id="9802264at2"/>
<keyword evidence="2" id="KW-1003">Cell membrane</keyword>
<accession>A0A143DGS4</accession>
<dbReference type="GO" id="GO:0016887">
    <property type="term" value="F:ATP hydrolysis activity"/>
    <property type="evidence" value="ECO:0007669"/>
    <property type="project" value="InterPro"/>
</dbReference>
<dbReference type="PANTHER" id="PTHR42798">
    <property type="entry name" value="LIPOPROTEIN-RELEASING SYSTEM ATP-BINDING PROTEIN LOLD"/>
    <property type="match status" value="1"/>
</dbReference>
<dbReference type="Proteomes" id="UP000076066">
    <property type="component" value="Plasmid unnamed 2"/>
</dbReference>
<dbReference type="PROSITE" id="PS50893">
    <property type="entry name" value="ABC_TRANSPORTER_2"/>
    <property type="match status" value="1"/>
</dbReference>
<keyword evidence="3" id="KW-0547">Nucleotide-binding</keyword>
<evidence type="ECO:0000313" key="8">
    <source>
        <dbReference type="Proteomes" id="UP000076066"/>
    </source>
</evidence>
<dbReference type="InterPro" id="IPR003593">
    <property type="entry name" value="AAA+_ATPase"/>
</dbReference>
<dbReference type="GO" id="GO:0022857">
    <property type="term" value="F:transmembrane transporter activity"/>
    <property type="evidence" value="ECO:0007669"/>
    <property type="project" value="UniProtKB-ARBA"/>
</dbReference>
<dbReference type="SUPFAM" id="SSF52540">
    <property type="entry name" value="P-loop containing nucleoside triphosphate hydrolases"/>
    <property type="match status" value="1"/>
</dbReference>
<dbReference type="InterPro" id="IPR003439">
    <property type="entry name" value="ABC_transporter-like_ATP-bd"/>
</dbReference>
<protein>
    <submittedName>
        <fullName evidence="7">Phosphonate ABC transporter ATP-binding protein</fullName>
    </submittedName>
</protein>
<dbReference type="Pfam" id="PF00005">
    <property type="entry name" value="ABC_tran"/>
    <property type="match status" value="1"/>
</dbReference>
<evidence type="ECO:0000313" key="7">
    <source>
        <dbReference type="EMBL" id="AMW35915.1"/>
    </source>
</evidence>
<sequence length="220" mass="24034">MIRLENVGKTYRTSEMETRALTNVSLDIDGGEFVSIMGPSGSGKSTLLSILGLLDTPSEGTIQFGNTTVSEERDSLLTELRRKHIGFVFQAFNLIPHLSIERNVELGLVYRGVGKAERRKRSLDVLKSVGLEARAKHYPAQLSGGQQQRAAIARALVGDPTIILADEPTGNLDSQNGEQILDMLQGIVASGKTVVMVTHDERQAQRAHRTISMKDGRIVL</sequence>
<reference evidence="7 8" key="1">
    <citation type="submission" date="2016-02" db="EMBL/GenBank/DDBJ databases">
        <title>Complete Genome of H5569, the type strain of the newly described species Haematospirillium jordaniae.</title>
        <authorList>
            <person name="Nicholson A.C."/>
            <person name="Humrighouse B.W."/>
            <person name="Loparov V."/>
            <person name="McQuiston J.R."/>
        </authorList>
    </citation>
    <scope>NUCLEOTIDE SEQUENCE [LARGE SCALE GENOMIC DNA]</scope>
    <source>
        <strain evidence="7 8">H5569</strain>
        <plasmid evidence="8">Plasmid unnamed 2</plasmid>
    </source>
</reference>
<dbReference type="InterPro" id="IPR017911">
    <property type="entry name" value="MacB-like_ATP-bd"/>
</dbReference>
<evidence type="ECO:0000259" key="6">
    <source>
        <dbReference type="PROSITE" id="PS50893"/>
    </source>
</evidence>